<sequence>MEHTNTCGRIQIKCCAVPGYSSTGPASQNIIATGNTYLHPRSHRNQQPRLGLLSFGTYSPAIISQLQLIFEADWKPPYTIPVQPLQESQAYIS</sequence>
<protein>
    <submittedName>
        <fullName evidence="1">Uncharacterized protein</fullName>
    </submittedName>
</protein>
<proteinExistence type="predicted"/>
<dbReference type="Gramene" id="Kaladp0032s0283.1.v1.1">
    <property type="protein sequence ID" value="Kaladp0032s0283.1.v1.1.CDS.1"/>
    <property type="gene ID" value="Kaladp0032s0283.v1.1"/>
</dbReference>
<dbReference type="EnsemblPlants" id="Kaladp0032s0283.1.v1.1">
    <property type="protein sequence ID" value="Kaladp0032s0283.1.v1.1.CDS.1"/>
    <property type="gene ID" value="Kaladp0032s0283.v1.1"/>
</dbReference>
<organism evidence="1 2">
    <name type="scientific">Kalanchoe fedtschenkoi</name>
    <name type="common">Lavender scallops</name>
    <name type="synonym">South American air plant</name>
    <dbReference type="NCBI Taxonomy" id="63787"/>
    <lineage>
        <taxon>Eukaryota</taxon>
        <taxon>Viridiplantae</taxon>
        <taxon>Streptophyta</taxon>
        <taxon>Embryophyta</taxon>
        <taxon>Tracheophyta</taxon>
        <taxon>Spermatophyta</taxon>
        <taxon>Magnoliopsida</taxon>
        <taxon>eudicotyledons</taxon>
        <taxon>Gunneridae</taxon>
        <taxon>Pentapetalae</taxon>
        <taxon>Saxifragales</taxon>
        <taxon>Crassulaceae</taxon>
        <taxon>Kalanchoe</taxon>
    </lineage>
</organism>
<reference evidence="1" key="1">
    <citation type="submission" date="2021-01" db="UniProtKB">
        <authorList>
            <consortium name="EnsemblPlants"/>
        </authorList>
    </citation>
    <scope>IDENTIFICATION</scope>
</reference>
<dbReference type="Proteomes" id="UP000594263">
    <property type="component" value="Unplaced"/>
</dbReference>
<dbReference type="AlphaFoldDB" id="A0A7N0TD19"/>
<name>A0A7N0TD19_KALFE</name>
<accession>A0A7N0TD19</accession>
<evidence type="ECO:0000313" key="1">
    <source>
        <dbReference type="EnsemblPlants" id="Kaladp0032s0283.1.v1.1.CDS.1"/>
    </source>
</evidence>
<keyword evidence="2" id="KW-1185">Reference proteome</keyword>
<evidence type="ECO:0000313" key="2">
    <source>
        <dbReference type="Proteomes" id="UP000594263"/>
    </source>
</evidence>